<gene>
    <name evidence="7" type="ORF">L207DRAFT_555446</name>
</gene>
<proteinExistence type="inferred from homology"/>
<dbReference type="InterPro" id="IPR012132">
    <property type="entry name" value="GMC_OxRdtase"/>
</dbReference>
<sequence length="533" mass="58056">MAASYDFIIVGAGASGSVVASRLAHAFSRLSILLLEAGGPNDSLDNLSGEDRFGLAFSPGSPLNWGYKTQPQNHLDGQEIDYSRGKGLGGSTAINFCGWVVGPRDDYDEWARLVDDENFGWSNAKACLKRIENLHPEIPNPKLQQYVDAKIAYHSNEGKLHLTYGSSWVPDIEDIFVAAEQSGFSTNTDANSGDPIGMGMGSVCIYRGQRLTASSAYLSSPPSNITILTEASVARILIKGKTAIGVELVSGRKFLASKEVIISGGALNSPQILMLSGVGPKEELQKHRIPLIHELPMVGKNLQDHCFSSVGIVMKRDECSPASTGQQSPTPMGWFKIPTVLSSKEHESLPGKLKTFLDMPTHTPPSFLSHTISPETSFLGAIRLVFNPQSRGTVLLQSSDPTATPLIDPRFLTHEYDKRITIEGMRETMRLLSAPVYASKTIQKLFPNDDSDETIWEYVRRNTFSSWHMSGTVRMGVSSTSACNLRVVDLSVCPFVPNNHTQSTAYVLGEMGAEKLIREHELTEGSSAPVARL</sequence>
<dbReference type="Pfam" id="PF05199">
    <property type="entry name" value="GMC_oxred_C"/>
    <property type="match status" value="1"/>
</dbReference>
<comment type="similarity">
    <text evidence="1 4">Belongs to the GMC oxidoreductase family.</text>
</comment>
<evidence type="ECO:0000259" key="6">
    <source>
        <dbReference type="PROSITE" id="PS00624"/>
    </source>
</evidence>
<evidence type="ECO:0000313" key="8">
    <source>
        <dbReference type="Proteomes" id="UP000235786"/>
    </source>
</evidence>
<dbReference type="GO" id="GO:0050660">
    <property type="term" value="F:flavin adenine dinucleotide binding"/>
    <property type="evidence" value="ECO:0007669"/>
    <property type="project" value="InterPro"/>
</dbReference>
<dbReference type="InterPro" id="IPR000172">
    <property type="entry name" value="GMC_OxRdtase_N"/>
</dbReference>
<comment type="cofactor">
    <cofactor evidence="3">
        <name>FAD</name>
        <dbReference type="ChEBI" id="CHEBI:57692"/>
    </cofactor>
</comment>
<organism evidence="7 8">
    <name type="scientific">Hyaloscypha variabilis (strain UAMH 11265 / GT02V1 / F)</name>
    <name type="common">Meliniomyces variabilis</name>
    <dbReference type="NCBI Taxonomy" id="1149755"/>
    <lineage>
        <taxon>Eukaryota</taxon>
        <taxon>Fungi</taxon>
        <taxon>Dikarya</taxon>
        <taxon>Ascomycota</taxon>
        <taxon>Pezizomycotina</taxon>
        <taxon>Leotiomycetes</taxon>
        <taxon>Helotiales</taxon>
        <taxon>Hyaloscyphaceae</taxon>
        <taxon>Hyaloscypha</taxon>
        <taxon>Hyaloscypha variabilis</taxon>
    </lineage>
</organism>
<protein>
    <submittedName>
        <fullName evidence="7">GMC oxidoreductase</fullName>
    </submittedName>
</protein>
<dbReference type="Gene3D" id="3.30.560.10">
    <property type="entry name" value="Glucose Oxidase, domain 3"/>
    <property type="match status" value="1"/>
</dbReference>
<feature type="binding site" evidence="3">
    <location>
        <begin position="467"/>
        <end position="468"/>
    </location>
    <ligand>
        <name>FAD</name>
        <dbReference type="ChEBI" id="CHEBI:57692"/>
    </ligand>
</feature>
<dbReference type="PIRSF" id="PIRSF000137">
    <property type="entry name" value="Alcohol_oxidase"/>
    <property type="match status" value="1"/>
</dbReference>
<dbReference type="OrthoDB" id="269227at2759"/>
<evidence type="ECO:0000259" key="5">
    <source>
        <dbReference type="PROSITE" id="PS00623"/>
    </source>
</evidence>
<dbReference type="Gene3D" id="3.50.50.60">
    <property type="entry name" value="FAD/NAD(P)-binding domain"/>
    <property type="match status" value="1"/>
</dbReference>
<dbReference type="EMBL" id="KZ613948">
    <property type="protein sequence ID" value="PMD38013.1"/>
    <property type="molecule type" value="Genomic_DNA"/>
</dbReference>
<keyword evidence="3 4" id="KW-0274">FAD</keyword>
<reference evidence="7 8" key="1">
    <citation type="submission" date="2016-04" db="EMBL/GenBank/DDBJ databases">
        <title>A degradative enzymes factory behind the ericoid mycorrhizal symbiosis.</title>
        <authorList>
            <consortium name="DOE Joint Genome Institute"/>
            <person name="Martino E."/>
            <person name="Morin E."/>
            <person name="Grelet G."/>
            <person name="Kuo A."/>
            <person name="Kohler A."/>
            <person name="Daghino S."/>
            <person name="Barry K."/>
            <person name="Choi C."/>
            <person name="Cichocki N."/>
            <person name="Clum A."/>
            <person name="Copeland A."/>
            <person name="Hainaut M."/>
            <person name="Haridas S."/>
            <person name="Labutti K."/>
            <person name="Lindquist E."/>
            <person name="Lipzen A."/>
            <person name="Khouja H.-R."/>
            <person name="Murat C."/>
            <person name="Ohm R."/>
            <person name="Olson A."/>
            <person name="Spatafora J."/>
            <person name="Veneault-Fourrey C."/>
            <person name="Henrissat B."/>
            <person name="Grigoriev I."/>
            <person name="Martin F."/>
            <person name="Perotto S."/>
        </authorList>
    </citation>
    <scope>NUCLEOTIDE SEQUENCE [LARGE SCALE GENOMIC DNA]</scope>
    <source>
        <strain evidence="7 8">F</strain>
    </source>
</reference>
<feature type="domain" description="Glucose-methanol-choline oxidoreductase N-terminal" evidence="5">
    <location>
        <begin position="85"/>
        <end position="108"/>
    </location>
</feature>
<feature type="domain" description="Glucose-methanol-choline oxidoreductase N-terminal" evidence="6">
    <location>
        <begin position="265"/>
        <end position="279"/>
    </location>
</feature>
<dbReference type="InterPro" id="IPR036188">
    <property type="entry name" value="FAD/NAD-bd_sf"/>
</dbReference>
<dbReference type="PROSITE" id="PS00624">
    <property type="entry name" value="GMC_OXRED_2"/>
    <property type="match status" value="1"/>
</dbReference>
<dbReference type="PANTHER" id="PTHR11552:SF134">
    <property type="entry name" value="GLUCOSE-METHANOL-CHOLINE OXIDOREDUCTASE N-TERMINAL DOMAIN-CONTAINING PROTEIN"/>
    <property type="match status" value="1"/>
</dbReference>
<evidence type="ECO:0000256" key="1">
    <source>
        <dbReference type="ARBA" id="ARBA00010790"/>
    </source>
</evidence>
<dbReference type="GO" id="GO:0016614">
    <property type="term" value="F:oxidoreductase activity, acting on CH-OH group of donors"/>
    <property type="evidence" value="ECO:0007669"/>
    <property type="project" value="InterPro"/>
</dbReference>
<keyword evidence="4" id="KW-0285">Flavoprotein</keyword>
<dbReference type="Proteomes" id="UP000235786">
    <property type="component" value="Unassembled WGS sequence"/>
</dbReference>
<dbReference type="PANTHER" id="PTHR11552">
    <property type="entry name" value="GLUCOSE-METHANOL-CHOLINE GMC OXIDOREDUCTASE"/>
    <property type="match status" value="1"/>
</dbReference>
<keyword evidence="8" id="KW-1185">Reference proteome</keyword>
<dbReference type="InterPro" id="IPR007867">
    <property type="entry name" value="GMC_OxRtase_C"/>
</dbReference>
<feature type="active site" description="Proton acceptor" evidence="2">
    <location>
        <position position="500"/>
    </location>
</feature>
<evidence type="ECO:0000256" key="2">
    <source>
        <dbReference type="PIRSR" id="PIRSR000137-1"/>
    </source>
</evidence>
<accession>A0A2J6RHL5</accession>
<dbReference type="SUPFAM" id="SSF51905">
    <property type="entry name" value="FAD/NAD(P)-binding domain"/>
    <property type="match status" value="1"/>
</dbReference>
<evidence type="ECO:0000256" key="4">
    <source>
        <dbReference type="RuleBase" id="RU003968"/>
    </source>
</evidence>
<evidence type="ECO:0000256" key="3">
    <source>
        <dbReference type="PIRSR" id="PIRSR000137-2"/>
    </source>
</evidence>
<dbReference type="STRING" id="1149755.A0A2J6RHL5"/>
<feature type="binding site" evidence="3">
    <location>
        <position position="233"/>
    </location>
    <ligand>
        <name>FAD</name>
        <dbReference type="ChEBI" id="CHEBI:57692"/>
    </ligand>
</feature>
<dbReference type="SUPFAM" id="SSF54373">
    <property type="entry name" value="FAD-linked reductases, C-terminal domain"/>
    <property type="match status" value="1"/>
</dbReference>
<feature type="active site" description="Proton donor" evidence="2">
    <location>
        <position position="468"/>
    </location>
</feature>
<dbReference type="PROSITE" id="PS00623">
    <property type="entry name" value="GMC_OXRED_1"/>
    <property type="match status" value="1"/>
</dbReference>
<dbReference type="Pfam" id="PF00732">
    <property type="entry name" value="GMC_oxred_N"/>
    <property type="match status" value="1"/>
</dbReference>
<name>A0A2J6RHL5_HYAVF</name>
<dbReference type="AlphaFoldDB" id="A0A2J6RHL5"/>
<evidence type="ECO:0000313" key="7">
    <source>
        <dbReference type="EMBL" id="PMD38013.1"/>
    </source>
</evidence>